<protein>
    <recommendedName>
        <fullName evidence="2">Surface-adhesin protein E-like domain-containing protein</fullName>
    </recommendedName>
</protein>
<reference evidence="3 4" key="1">
    <citation type="submission" date="2017-12" db="EMBL/GenBank/DDBJ databases">
        <title>Genome sequence of the active heterotrophic nitrifier-denitrifier, Cupriavidus pauculus UM1.</title>
        <authorList>
            <person name="Putonti C."/>
            <person name="Castignetti D."/>
        </authorList>
    </citation>
    <scope>NUCLEOTIDE SEQUENCE [LARGE SCALE GENOMIC DNA]</scope>
    <source>
        <strain evidence="3 4">UM1</strain>
    </source>
</reference>
<name>A0A2N5CBX5_9BURK</name>
<evidence type="ECO:0000313" key="4">
    <source>
        <dbReference type="Proteomes" id="UP000234341"/>
    </source>
</evidence>
<dbReference type="EMBL" id="PJRP01000006">
    <property type="protein sequence ID" value="PLP99752.1"/>
    <property type="molecule type" value="Genomic_DNA"/>
</dbReference>
<organism evidence="3 4">
    <name type="scientific">Cupriavidus pauculus</name>
    <dbReference type="NCBI Taxonomy" id="82633"/>
    <lineage>
        <taxon>Bacteria</taxon>
        <taxon>Pseudomonadati</taxon>
        <taxon>Pseudomonadota</taxon>
        <taxon>Betaproteobacteria</taxon>
        <taxon>Burkholderiales</taxon>
        <taxon>Burkholderiaceae</taxon>
        <taxon>Cupriavidus</taxon>
    </lineage>
</organism>
<dbReference type="Pfam" id="PF16747">
    <property type="entry name" value="Adhesin_E"/>
    <property type="match status" value="1"/>
</dbReference>
<evidence type="ECO:0000313" key="3">
    <source>
        <dbReference type="EMBL" id="PLP99752.1"/>
    </source>
</evidence>
<dbReference type="OrthoDB" id="8962637at2"/>
<dbReference type="Proteomes" id="UP000234341">
    <property type="component" value="Unassembled WGS sequence"/>
</dbReference>
<dbReference type="AlphaFoldDB" id="A0A2N5CBX5"/>
<gene>
    <name evidence="3" type="ORF">CYJ10_15295</name>
</gene>
<feature type="chain" id="PRO_5014988891" description="Surface-adhesin protein E-like domain-containing protein" evidence="1">
    <location>
        <begin position="24"/>
        <end position="189"/>
    </location>
</feature>
<proteinExistence type="predicted"/>
<accession>A0A2N5CBX5</accession>
<sequence length="189" mass="19912">MFFRMLARTALLAGACFSVAAQAESNGAPSLGNPPVRAAAASGLYQCQGPNGGTIFRGSPREGCTQVVSPDPGAPDPQRWMPLMGANGVISYLDQTSIRRRGSEVGVALVHNAPQGVIKTASGDTIRSSLKRMVLNCATSMYAVIEQTLYPKRYARGDSLYTIRGPQAGMPQQAVSGTLAGELVTRLCH</sequence>
<feature type="domain" description="Surface-adhesin protein E-like" evidence="2">
    <location>
        <begin position="80"/>
        <end position="189"/>
    </location>
</feature>
<dbReference type="InterPro" id="IPR031939">
    <property type="entry name" value="Adhesin_E-like"/>
</dbReference>
<keyword evidence="1" id="KW-0732">Signal</keyword>
<evidence type="ECO:0000256" key="1">
    <source>
        <dbReference type="SAM" id="SignalP"/>
    </source>
</evidence>
<feature type="signal peptide" evidence="1">
    <location>
        <begin position="1"/>
        <end position="23"/>
    </location>
</feature>
<evidence type="ECO:0000259" key="2">
    <source>
        <dbReference type="Pfam" id="PF16747"/>
    </source>
</evidence>
<dbReference type="RefSeq" id="WP_101682328.1">
    <property type="nucleotide sequence ID" value="NZ_PJRP01000006.1"/>
</dbReference>
<comment type="caution">
    <text evidence="3">The sequence shown here is derived from an EMBL/GenBank/DDBJ whole genome shotgun (WGS) entry which is preliminary data.</text>
</comment>